<feature type="region of interest" description="Disordered" evidence="1">
    <location>
        <begin position="1166"/>
        <end position="1190"/>
    </location>
</feature>
<dbReference type="OrthoDB" id="3215534at2759"/>
<feature type="compositionally biased region" description="Basic and acidic residues" evidence="1">
    <location>
        <begin position="357"/>
        <end position="367"/>
    </location>
</feature>
<name>A0A284QMA2_ARMOS</name>
<feature type="region of interest" description="Disordered" evidence="1">
    <location>
        <begin position="762"/>
        <end position="1005"/>
    </location>
</feature>
<feature type="compositionally biased region" description="Acidic residues" evidence="1">
    <location>
        <begin position="386"/>
        <end position="400"/>
    </location>
</feature>
<evidence type="ECO:0000313" key="3">
    <source>
        <dbReference type="Proteomes" id="UP000219338"/>
    </source>
</evidence>
<dbReference type="PANTHER" id="PTHR43569:SF2">
    <property type="entry name" value="AMIDOHYDROLASE-RELATED DOMAIN-CONTAINING PROTEIN"/>
    <property type="match status" value="1"/>
</dbReference>
<dbReference type="PANTHER" id="PTHR43569">
    <property type="entry name" value="AMIDOHYDROLASE"/>
    <property type="match status" value="1"/>
</dbReference>
<feature type="region of interest" description="Disordered" evidence="1">
    <location>
        <begin position="426"/>
        <end position="656"/>
    </location>
</feature>
<feature type="compositionally biased region" description="Polar residues" evidence="1">
    <location>
        <begin position="479"/>
        <end position="494"/>
    </location>
</feature>
<feature type="compositionally biased region" description="Low complexity" evidence="1">
    <location>
        <begin position="920"/>
        <end position="933"/>
    </location>
</feature>
<keyword evidence="3" id="KW-1185">Reference proteome</keyword>
<feature type="compositionally biased region" description="Low complexity" evidence="1">
    <location>
        <begin position="847"/>
        <end position="859"/>
    </location>
</feature>
<dbReference type="AlphaFoldDB" id="A0A284QMA2"/>
<proteinExistence type="predicted"/>
<dbReference type="InterPro" id="IPR052350">
    <property type="entry name" value="Metallo-dep_Lactonases"/>
</dbReference>
<dbReference type="OMA" id="WASDCTE"/>
<feature type="region of interest" description="Disordered" evidence="1">
    <location>
        <begin position="353"/>
        <end position="407"/>
    </location>
</feature>
<sequence>MATALPPPPPSPGVGLRRKGPKNLPRLPLSAFTPPNSGTSDKFPLPPSPSTVHPESVIDAAVAVTNGPADLSKWKFEAGDVLGGRTSGIVLSLSPSQAQNAVEIFESAKSVAPIVAVVFPFSLDSAEHSLPQFAHPASLHTSFTGPTIDGVESLKWALQQGKPVDIAIETPLNDALFENLEDLLSKAINGLSKVPPIILSNLLPPPDNLDLPIVKLMSHPAYKAFQARVAALSLIPQVFIKYLPPIWDSHIPATPSALSPQEPNDSKMKKEWKRRIKMYLGPVMEAFGYQRIIFGSSLASGKGLTGAGDWYAISRESLAELGVEQEAVDAVFFGTAKHVYGLWRAMTRTGNINDVGFGRRREDDSSSSRESSPRPIQKRSFSPNSDDGDLEIPPLPDDDTPPPPERPIIRQAVAFTTITPANINTYEPAEAPRPATSFLPGQEVTQPEAPKRKARSKKTKHSDSFPDQVGRFRIKSYDPTASTAPPMQQGNGPYSSIYRAVPYKENNSASSANVHASPNTQSSPGGSTGSTSKSPTSSACQTVSTSTASTSTSSSRNAASPTNPTLPTFNSAPVPPVSAAPRPSLPGASRPHYRRDYDKDPLGFGQFLNTQRGSPAGSDATLASAPAHSPLHAQHNGTLQRAAAEASTSTDLASKAPRNLPRMVTLLISDVRSGFVDRQLAEVKVPLKMADTPEDGFWADAKDICDKLQSGPSRIDGPAKVYTLRGRYRQFFLRVSADNVDEAMSSNLSITSQRTIDIVVEKGPTPGEIPGKPLIPRELRSPSPDPEQAQRQPDLVQQREHELVQRREHEIAQRREQELQRRSYDHRRDYEHRYEYDRAQHRYPVPSSSSHSYGSSSGDYSRRSEYSKKRRHSPSGDYGYDYRHSQPPPPSMSPPHRSSYPPPPSPSHGPTYPPSPPSPRSSYPPMSPRSTSSYPPPRPISPDQRASRPPAPSPYGPNSYHPSFGHPPPFGPNSYHPSVGNLPPKKTKSLPTTQKDPVFAPPIDKFGREWDYESPDSDDEAADVFDKICKRVDPLLQDDKDWTEMFKWRSLPQTAANVLKQYRFVQRLFDRYEGKLVPFKNLKHQYKIERKHIIIALKMDTEPSPEKWASDCTETLKLLELYGPGGSRFQNPFVKNMIDDETDPPYNAKPIKRLLRLLREIDQEYNAKSKGPQAGAAMDVDADGRSSSSS</sequence>
<feature type="compositionally biased region" description="Basic and acidic residues" evidence="1">
    <location>
        <begin position="797"/>
        <end position="840"/>
    </location>
</feature>
<protein>
    <submittedName>
        <fullName evidence="2">Uncharacterized protein</fullName>
    </submittedName>
</protein>
<evidence type="ECO:0000313" key="2">
    <source>
        <dbReference type="EMBL" id="SJK97571.1"/>
    </source>
</evidence>
<dbReference type="EMBL" id="FUEG01000001">
    <property type="protein sequence ID" value="SJK97571.1"/>
    <property type="molecule type" value="Genomic_DNA"/>
</dbReference>
<feature type="compositionally biased region" description="Low complexity" evidence="1">
    <location>
        <begin position="506"/>
        <end position="562"/>
    </location>
</feature>
<accession>A0A284QMA2</accession>
<evidence type="ECO:0000256" key="1">
    <source>
        <dbReference type="SAM" id="MobiDB-lite"/>
    </source>
</evidence>
<feature type="compositionally biased region" description="Pro residues" evidence="1">
    <location>
        <begin position="900"/>
        <end position="919"/>
    </location>
</feature>
<dbReference type="Gene3D" id="3.20.20.140">
    <property type="entry name" value="Metal-dependent hydrolases"/>
    <property type="match status" value="1"/>
</dbReference>
<organism evidence="2 3">
    <name type="scientific">Armillaria ostoyae</name>
    <name type="common">Armillaria root rot fungus</name>
    <dbReference type="NCBI Taxonomy" id="47428"/>
    <lineage>
        <taxon>Eukaryota</taxon>
        <taxon>Fungi</taxon>
        <taxon>Dikarya</taxon>
        <taxon>Basidiomycota</taxon>
        <taxon>Agaricomycotina</taxon>
        <taxon>Agaricomycetes</taxon>
        <taxon>Agaricomycetidae</taxon>
        <taxon>Agaricales</taxon>
        <taxon>Marasmiineae</taxon>
        <taxon>Physalacriaceae</taxon>
        <taxon>Armillaria</taxon>
    </lineage>
</organism>
<feature type="compositionally biased region" description="Pro residues" evidence="1">
    <location>
        <begin position="1"/>
        <end position="12"/>
    </location>
</feature>
<gene>
    <name evidence="2" type="ORF">ARMOST_00823</name>
</gene>
<feature type="region of interest" description="Disordered" evidence="1">
    <location>
        <begin position="1"/>
        <end position="52"/>
    </location>
</feature>
<dbReference type="STRING" id="47428.A0A284QMA2"/>
<reference evidence="3" key="1">
    <citation type="journal article" date="2017" name="Nat. Ecol. Evol.">
        <title>Genome expansion and lineage-specific genetic innovations in the forest pathogenic fungi Armillaria.</title>
        <authorList>
            <person name="Sipos G."/>
            <person name="Prasanna A.N."/>
            <person name="Walter M.C."/>
            <person name="O'Connor E."/>
            <person name="Balint B."/>
            <person name="Krizsan K."/>
            <person name="Kiss B."/>
            <person name="Hess J."/>
            <person name="Varga T."/>
            <person name="Slot J."/>
            <person name="Riley R."/>
            <person name="Boka B."/>
            <person name="Rigling D."/>
            <person name="Barry K."/>
            <person name="Lee J."/>
            <person name="Mihaltcheva S."/>
            <person name="LaButti K."/>
            <person name="Lipzen A."/>
            <person name="Waldron R."/>
            <person name="Moloney N.M."/>
            <person name="Sperisen C."/>
            <person name="Kredics L."/>
            <person name="Vagvoelgyi C."/>
            <person name="Patrignani A."/>
            <person name="Fitzpatrick D."/>
            <person name="Nagy I."/>
            <person name="Doyle S."/>
            <person name="Anderson J.B."/>
            <person name="Grigoriev I.V."/>
            <person name="Gueldener U."/>
            <person name="Muensterkoetter M."/>
            <person name="Nagy L.G."/>
        </authorList>
    </citation>
    <scope>NUCLEOTIDE SEQUENCE [LARGE SCALE GENOMIC DNA]</scope>
    <source>
        <strain evidence="3">C18/9</strain>
    </source>
</reference>
<dbReference type="Proteomes" id="UP000219338">
    <property type="component" value="Unassembled WGS sequence"/>
</dbReference>